<name>A0ABV6QM37_9ACTN</name>
<sequence>MRGSMALGVAVAMLSATACTTARTADRATPPPVLTSRQPAVIGPIAPPPPPGLDGRAGLDGPNACTSIARGPALAKAFGVKVTARPKTWNDGGLPSLDLCALLIGAREVRIGISALRAQPTSIDRLATVLGSPPRPLTRLAADARSGLLGVAFTTYDRAVRIAAADGLTTAEQVTIGRAVRAVVPAVARPARISDAACQPSGSSAEQVLGVAAQLRRDYRTEAGAVTCIWGSVDATVAIVESTRPDDIPEARRQPRPERVPIGDGGYYLRSENELVFRRGRRVVRVTVVSDPQRVVTRDRLYDTVGPLLPLFR</sequence>
<protein>
    <submittedName>
        <fullName evidence="3">Uncharacterized protein</fullName>
    </submittedName>
</protein>
<gene>
    <name evidence="3" type="ORF">ACFFGN_16575</name>
</gene>
<keyword evidence="4" id="KW-1185">Reference proteome</keyword>
<evidence type="ECO:0000256" key="2">
    <source>
        <dbReference type="SAM" id="SignalP"/>
    </source>
</evidence>
<feature type="chain" id="PRO_5046751695" evidence="2">
    <location>
        <begin position="19"/>
        <end position="313"/>
    </location>
</feature>
<proteinExistence type="predicted"/>
<evidence type="ECO:0000313" key="3">
    <source>
        <dbReference type="EMBL" id="MFC0625694.1"/>
    </source>
</evidence>
<feature type="signal peptide" evidence="2">
    <location>
        <begin position="1"/>
        <end position="18"/>
    </location>
</feature>
<reference evidence="3 4" key="1">
    <citation type="submission" date="2024-09" db="EMBL/GenBank/DDBJ databases">
        <authorList>
            <person name="Sun Q."/>
            <person name="Mori K."/>
        </authorList>
    </citation>
    <scope>NUCLEOTIDE SEQUENCE [LARGE SCALE GENOMIC DNA]</scope>
    <source>
        <strain evidence="3 4">CGMCC 1.15906</strain>
    </source>
</reference>
<feature type="region of interest" description="Disordered" evidence="1">
    <location>
        <begin position="23"/>
        <end position="58"/>
    </location>
</feature>
<dbReference type="Proteomes" id="UP001589890">
    <property type="component" value="Unassembled WGS sequence"/>
</dbReference>
<dbReference type="RefSeq" id="WP_380048368.1">
    <property type="nucleotide sequence ID" value="NZ_JBHLTC010000018.1"/>
</dbReference>
<keyword evidence="2" id="KW-0732">Signal</keyword>
<dbReference type="PROSITE" id="PS51257">
    <property type="entry name" value="PROKAR_LIPOPROTEIN"/>
    <property type="match status" value="1"/>
</dbReference>
<dbReference type="EMBL" id="JBHLTC010000018">
    <property type="protein sequence ID" value="MFC0625694.1"/>
    <property type="molecule type" value="Genomic_DNA"/>
</dbReference>
<organism evidence="3 4">
    <name type="scientific">Kribbella deserti</name>
    <dbReference type="NCBI Taxonomy" id="1926257"/>
    <lineage>
        <taxon>Bacteria</taxon>
        <taxon>Bacillati</taxon>
        <taxon>Actinomycetota</taxon>
        <taxon>Actinomycetes</taxon>
        <taxon>Propionibacteriales</taxon>
        <taxon>Kribbellaceae</taxon>
        <taxon>Kribbella</taxon>
    </lineage>
</organism>
<comment type="caution">
    <text evidence="3">The sequence shown here is derived from an EMBL/GenBank/DDBJ whole genome shotgun (WGS) entry which is preliminary data.</text>
</comment>
<evidence type="ECO:0000256" key="1">
    <source>
        <dbReference type="SAM" id="MobiDB-lite"/>
    </source>
</evidence>
<evidence type="ECO:0000313" key="4">
    <source>
        <dbReference type="Proteomes" id="UP001589890"/>
    </source>
</evidence>
<accession>A0ABV6QM37</accession>